<gene>
    <name evidence="1" type="ORF">FC678_21860</name>
</gene>
<reference evidence="1 2" key="1">
    <citation type="journal article" date="2019" name="Environ. Microbiol.">
        <title>An active ?-lactamase is a part of an orchestrated cell wall stress resistance network of Bacillus subtilis and related rhizosphere species.</title>
        <authorList>
            <person name="Bucher T."/>
            <person name="Keren-Paz A."/>
            <person name="Hausser J."/>
            <person name="Olender T."/>
            <person name="Cytryn E."/>
            <person name="Kolodkin-Gal I."/>
        </authorList>
    </citation>
    <scope>NUCLEOTIDE SEQUENCE [LARGE SCALE GENOMIC DNA]</scope>
    <source>
        <strain evidence="1 2">I4</strain>
    </source>
</reference>
<evidence type="ECO:0000313" key="2">
    <source>
        <dbReference type="Proteomes" id="UP000309170"/>
    </source>
</evidence>
<dbReference type="EMBL" id="SZNT01000446">
    <property type="protein sequence ID" value="TKH07920.1"/>
    <property type="molecule type" value="Genomic_DNA"/>
</dbReference>
<dbReference type="AlphaFoldDB" id="A0A9X8ZDK6"/>
<comment type="caution">
    <text evidence="1">The sequence shown here is derived from an EMBL/GenBank/DDBJ whole genome shotgun (WGS) entry which is preliminary data.</text>
</comment>
<proteinExistence type="predicted"/>
<organism evidence="1 2">
    <name type="scientific">Peribacillus simplex</name>
    <dbReference type="NCBI Taxonomy" id="1478"/>
    <lineage>
        <taxon>Bacteria</taxon>
        <taxon>Bacillati</taxon>
        <taxon>Bacillota</taxon>
        <taxon>Bacilli</taxon>
        <taxon>Bacillales</taxon>
        <taxon>Bacillaceae</taxon>
        <taxon>Peribacillus</taxon>
    </lineage>
</organism>
<dbReference type="RefSeq" id="WP_137024411.1">
    <property type="nucleotide sequence ID" value="NZ_SZNT01000446.1"/>
</dbReference>
<evidence type="ECO:0000313" key="1">
    <source>
        <dbReference type="EMBL" id="TKH07920.1"/>
    </source>
</evidence>
<accession>A0A9X8ZDK6</accession>
<name>A0A9X8ZDK6_9BACI</name>
<protein>
    <submittedName>
        <fullName evidence="1">Uncharacterized protein</fullName>
    </submittedName>
</protein>
<sequence>MAGSKRFLASIQDKSIHSAVFEKMLKGDVSFEHFMFQLVLLSSNTKRYGINTEAALFKEKHH</sequence>
<dbReference type="Proteomes" id="UP000309170">
    <property type="component" value="Unassembled WGS sequence"/>
</dbReference>